<sequence length="237" mass="26663">MSESSGNTFIPPIDLTSRSISAQFASHLEQAIMNGVVKPGSRLPSERQLAADFNISRTSVREALSELESKHLIERVQGRGSTVLDPMSNTRRLASMLESVDTELNNAFELRESVEPQIAALAAKRARPTHLAALREIIQQEENERLSQKESMRLDIRFHLLLAHATGNPLLLTVLQFTFKCTEHVRERSHHTPTGRRISHMGHQLIFEAITLHDSDNAEHTMKRHLADVRDVSALSR</sequence>
<gene>
    <name evidence="5" type="ORF">BLEM_1732</name>
</gene>
<dbReference type="InterPro" id="IPR008920">
    <property type="entry name" value="TF_FadR/GntR_C"/>
</dbReference>
<dbReference type="PROSITE" id="PS50949">
    <property type="entry name" value="HTH_GNTR"/>
    <property type="match status" value="1"/>
</dbReference>
<dbReference type="InterPro" id="IPR011711">
    <property type="entry name" value="GntR_C"/>
</dbReference>
<accession>A0A261FNW1</accession>
<dbReference type="Proteomes" id="UP000216352">
    <property type="component" value="Unassembled WGS sequence"/>
</dbReference>
<dbReference type="SUPFAM" id="SSF46785">
    <property type="entry name" value="Winged helix' DNA-binding domain"/>
    <property type="match status" value="1"/>
</dbReference>
<name>A0A261FNW1_9BIFI</name>
<protein>
    <submittedName>
        <fullName evidence="5">Transcriptional regulator, GntR family</fullName>
    </submittedName>
</protein>
<dbReference type="SMART" id="SM00895">
    <property type="entry name" value="FCD"/>
    <property type="match status" value="1"/>
</dbReference>
<dbReference type="EMBL" id="MWWX01000014">
    <property type="protein sequence ID" value="OZG60663.1"/>
    <property type="molecule type" value="Genomic_DNA"/>
</dbReference>
<dbReference type="AlphaFoldDB" id="A0A261FNW1"/>
<dbReference type="InterPro" id="IPR036388">
    <property type="entry name" value="WH-like_DNA-bd_sf"/>
</dbReference>
<comment type="caution">
    <text evidence="5">The sequence shown here is derived from an EMBL/GenBank/DDBJ whole genome shotgun (WGS) entry which is preliminary data.</text>
</comment>
<dbReference type="InterPro" id="IPR000524">
    <property type="entry name" value="Tscrpt_reg_HTH_GntR"/>
</dbReference>
<evidence type="ECO:0000313" key="6">
    <source>
        <dbReference type="Proteomes" id="UP000216352"/>
    </source>
</evidence>
<evidence type="ECO:0000256" key="3">
    <source>
        <dbReference type="ARBA" id="ARBA00023163"/>
    </source>
</evidence>
<dbReference type="PANTHER" id="PTHR43537">
    <property type="entry name" value="TRANSCRIPTIONAL REGULATOR, GNTR FAMILY"/>
    <property type="match status" value="1"/>
</dbReference>
<dbReference type="GO" id="GO:0003700">
    <property type="term" value="F:DNA-binding transcription factor activity"/>
    <property type="evidence" value="ECO:0007669"/>
    <property type="project" value="InterPro"/>
</dbReference>
<dbReference type="Pfam" id="PF07729">
    <property type="entry name" value="FCD"/>
    <property type="match status" value="1"/>
</dbReference>
<dbReference type="GO" id="GO:0003677">
    <property type="term" value="F:DNA binding"/>
    <property type="evidence" value="ECO:0007669"/>
    <property type="project" value="UniProtKB-KW"/>
</dbReference>
<dbReference type="STRING" id="1603886.GCA_001895165_00016"/>
<dbReference type="OrthoDB" id="9784718at2"/>
<dbReference type="Gene3D" id="1.10.10.10">
    <property type="entry name" value="Winged helix-like DNA-binding domain superfamily/Winged helix DNA-binding domain"/>
    <property type="match status" value="1"/>
</dbReference>
<reference evidence="5 6" key="1">
    <citation type="journal article" date="2017" name="BMC Genomics">
        <title>Comparative genomic and phylogenomic analyses of the Bifidobacteriaceae family.</title>
        <authorList>
            <person name="Lugli G.A."/>
            <person name="Milani C."/>
            <person name="Turroni F."/>
            <person name="Duranti S."/>
            <person name="Mancabelli L."/>
            <person name="Mangifesta M."/>
            <person name="Ferrario C."/>
            <person name="Modesto M."/>
            <person name="Mattarelli P."/>
            <person name="Jiri K."/>
            <person name="van Sinderen D."/>
            <person name="Ventura M."/>
        </authorList>
    </citation>
    <scope>NUCLEOTIDE SEQUENCE [LARGE SCALE GENOMIC DNA]</scope>
    <source>
        <strain evidence="5 6">DSM 28807</strain>
    </source>
</reference>
<dbReference type="CDD" id="cd07377">
    <property type="entry name" value="WHTH_GntR"/>
    <property type="match status" value="1"/>
</dbReference>
<keyword evidence="3" id="KW-0804">Transcription</keyword>
<proteinExistence type="predicted"/>
<dbReference type="InterPro" id="IPR036390">
    <property type="entry name" value="WH_DNA-bd_sf"/>
</dbReference>
<evidence type="ECO:0000256" key="2">
    <source>
        <dbReference type="ARBA" id="ARBA00023125"/>
    </source>
</evidence>
<evidence type="ECO:0000259" key="4">
    <source>
        <dbReference type="PROSITE" id="PS50949"/>
    </source>
</evidence>
<dbReference type="PANTHER" id="PTHR43537:SF5">
    <property type="entry name" value="UXU OPERON TRANSCRIPTIONAL REGULATOR"/>
    <property type="match status" value="1"/>
</dbReference>
<evidence type="ECO:0000256" key="1">
    <source>
        <dbReference type="ARBA" id="ARBA00023015"/>
    </source>
</evidence>
<dbReference type="PRINTS" id="PR00035">
    <property type="entry name" value="HTHGNTR"/>
</dbReference>
<dbReference type="RefSeq" id="WP_072723354.1">
    <property type="nucleotide sequence ID" value="NZ_BDIS01000001.1"/>
</dbReference>
<keyword evidence="1" id="KW-0805">Transcription regulation</keyword>
<feature type="domain" description="HTH gntR-type" evidence="4">
    <location>
        <begin position="18"/>
        <end position="86"/>
    </location>
</feature>
<dbReference type="Gene3D" id="1.20.120.530">
    <property type="entry name" value="GntR ligand-binding domain-like"/>
    <property type="match status" value="1"/>
</dbReference>
<dbReference type="SMART" id="SM00345">
    <property type="entry name" value="HTH_GNTR"/>
    <property type="match status" value="1"/>
</dbReference>
<keyword evidence="2" id="KW-0238">DNA-binding</keyword>
<evidence type="ECO:0000313" key="5">
    <source>
        <dbReference type="EMBL" id="OZG60663.1"/>
    </source>
</evidence>
<organism evidence="5 6">
    <name type="scientific">Bifidobacterium lemurum</name>
    <dbReference type="NCBI Taxonomy" id="1603886"/>
    <lineage>
        <taxon>Bacteria</taxon>
        <taxon>Bacillati</taxon>
        <taxon>Actinomycetota</taxon>
        <taxon>Actinomycetes</taxon>
        <taxon>Bifidobacteriales</taxon>
        <taxon>Bifidobacteriaceae</taxon>
        <taxon>Bifidobacterium</taxon>
    </lineage>
</organism>
<dbReference type="Pfam" id="PF00392">
    <property type="entry name" value="GntR"/>
    <property type="match status" value="1"/>
</dbReference>
<keyword evidence="6" id="KW-1185">Reference proteome</keyword>
<dbReference type="SUPFAM" id="SSF48008">
    <property type="entry name" value="GntR ligand-binding domain-like"/>
    <property type="match status" value="1"/>
</dbReference>